<evidence type="ECO:0000256" key="1">
    <source>
        <dbReference type="ARBA" id="ARBA00022737"/>
    </source>
</evidence>
<feature type="region of interest" description="Disordered" evidence="2">
    <location>
        <begin position="150"/>
        <end position="211"/>
    </location>
</feature>
<dbReference type="SUPFAM" id="SSF52058">
    <property type="entry name" value="L domain-like"/>
    <property type="match status" value="1"/>
</dbReference>
<reference evidence="4" key="1">
    <citation type="submission" date="2020-06" db="EMBL/GenBank/DDBJ databases">
        <authorList>
            <consortium name="Plant Systems Biology data submission"/>
        </authorList>
    </citation>
    <scope>NUCLEOTIDE SEQUENCE</scope>
    <source>
        <strain evidence="4">D6</strain>
    </source>
</reference>
<keyword evidence="3" id="KW-1133">Transmembrane helix</keyword>
<name>A0A9N8HHE7_9STRA</name>
<proteinExistence type="predicted"/>
<dbReference type="InterPro" id="IPR052592">
    <property type="entry name" value="LRR-RLK"/>
</dbReference>
<protein>
    <submittedName>
        <fullName evidence="4">Leucine Rich Repeat</fullName>
    </submittedName>
</protein>
<dbReference type="InterPro" id="IPR032675">
    <property type="entry name" value="LRR_dom_sf"/>
</dbReference>
<dbReference type="FunFam" id="3.80.10.10:FF:000383">
    <property type="entry name" value="Leucine-rich repeat receptor protein kinase EMS1"/>
    <property type="match status" value="1"/>
</dbReference>
<feature type="compositionally biased region" description="Polar residues" evidence="2">
    <location>
        <begin position="104"/>
        <end position="115"/>
    </location>
</feature>
<dbReference type="OrthoDB" id="38453at2759"/>
<evidence type="ECO:0000313" key="5">
    <source>
        <dbReference type="Proteomes" id="UP001153069"/>
    </source>
</evidence>
<dbReference type="PANTHER" id="PTHR48054:SF82">
    <property type="entry name" value="LRR RECEPTOR-LIKE SERINE_THREONINE-PROTEIN KINASE FLS2"/>
    <property type="match status" value="1"/>
</dbReference>
<feature type="transmembrane region" description="Helical" evidence="3">
    <location>
        <begin position="394"/>
        <end position="417"/>
    </location>
</feature>
<dbReference type="AlphaFoldDB" id="A0A9N8HHE7"/>
<feature type="compositionally biased region" description="Basic and acidic residues" evidence="2">
    <location>
        <begin position="1"/>
        <end position="29"/>
    </location>
</feature>
<dbReference type="Proteomes" id="UP001153069">
    <property type="component" value="Unassembled WGS sequence"/>
</dbReference>
<keyword evidence="1" id="KW-0677">Repeat</keyword>
<feature type="compositionally biased region" description="Acidic residues" evidence="2">
    <location>
        <begin position="239"/>
        <end position="251"/>
    </location>
</feature>
<dbReference type="PANTHER" id="PTHR48054">
    <property type="entry name" value="RECEPTOR KINASE-LIKE PROTEIN XA21"/>
    <property type="match status" value="1"/>
</dbReference>
<accession>A0A9N8HHE7</accession>
<feature type="region of interest" description="Disordered" evidence="2">
    <location>
        <begin position="1"/>
        <end position="127"/>
    </location>
</feature>
<organism evidence="4 5">
    <name type="scientific">Seminavis robusta</name>
    <dbReference type="NCBI Taxonomy" id="568900"/>
    <lineage>
        <taxon>Eukaryota</taxon>
        <taxon>Sar</taxon>
        <taxon>Stramenopiles</taxon>
        <taxon>Ochrophyta</taxon>
        <taxon>Bacillariophyta</taxon>
        <taxon>Bacillariophyceae</taxon>
        <taxon>Bacillariophycidae</taxon>
        <taxon>Naviculales</taxon>
        <taxon>Naviculaceae</taxon>
        <taxon>Seminavis</taxon>
    </lineage>
</organism>
<feature type="region of interest" description="Disordered" evidence="2">
    <location>
        <begin position="239"/>
        <end position="270"/>
    </location>
</feature>
<feature type="compositionally biased region" description="Polar residues" evidence="2">
    <location>
        <begin position="151"/>
        <end position="160"/>
    </location>
</feature>
<dbReference type="Pfam" id="PF00560">
    <property type="entry name" value="LRR_1"/>
    <property type="match status" value="2"/>
</dbReference>
<comment type="caution">
    <text evidence="4">The sequence shown here is derived from an EMBL/GenBank/DDBJ whole genome shotgun (WGS) entry which is preliminary data.</text>
</comment>
<sequence length="907" mass="99358">MTSEPEASKLDYRSGWQHQHEEEAGKLEQEEAEDANEEETRCILAETTCEQGTKIEQPKRPTATATTTATATAAMQSTLMAEAKRSIAYPKKRMPNGQAAPRTSLRTSRQQNQQEGQRKKADASTNGANLQLVHDSLLAHEKRQVVFPKCKTSSRNQLGSGSILHDDAKSGIHYPRSSKRAIVASDPSTDADNKGTMLDAEGDYPPGAYSSAPGMELKRMNHPSYTLRSVAAFVQPMEDLSDDGGEADDDSPMPASVHSTAESTSTRETSPKSHVRFFFFSKSHVRLNISHNAGNHNFDEADHHEIMPMPTSLQREIRIRRQLLPGAFAEGNNLADEQSLPWTTLEESTRSQHGPMQGLAVAQMVSDDPEELQNAAEFDADTSRRQKEKSRKQFMTKILLSIIAFIAILMILITILIPGKESAEATSPPKSANPSSMPSQMPTTFEGYLMSLLPEHSELAIDKIPDSPQSKAWQWLLKDSSLPNHSKARIKQQFALATLYFATGGDSWNNNDNWLDHGIHECNWYNNPQISLKSTISHFYPGFLAGYMEPSPLGHCDKDGMYQHLWLDQNNLVGSLPQEFYLLTTLESFSLGFNSLQGQISTLVGELTALGGLFLSTDGGTIPTEIGSLSNLEIFNLWNCNLQGTIPTELWQLTKLDTLSISHNYELQGTIPTVIGALSALRWLVIDQCDLFGTIPTQIGLLQNLEWLTAAGNRQLSGTLPSELGQLSNILVTTIFDNSLVGTLPSELGMMTTLNGISLWGNLLVGQVPSELGLLTQMTISLNFHSNSFSGTIPTELGLLSLLHELEFQGNKFTGRIPSEFGQLSSIGHLTFANNSLSGQLPTELAALQTTLHTLTLEGNLFLSGTIPEEICILNGTCISSGMDTCNPVQGLFFECSDLLCGCGCHC</sequence>
<dbReference type="Gene3D" id="3.80.10.10">
    <property type="entry name" value="Ribonuclease Inhibitor"/>
    <property type="match status" value="2"/>
</dbReference>
<evidence type="ECO:0000256" key="2">
    <source>
        <dbReference type="SAM" id="MobiDB-lite"/>
    </source>
</evidence>
<keyword evidence="3" id="KW-0812">Transmembrane</keyword>
<dbReference type="EMBL" id="CAICTM010000557">
    <property type="protein sequence ID" value="CAB9512862.1"/>
    <property type="molecule type" value="Genomic_DNA"/>
</dbReference>
<evidence type="ECO:0000256" key="3">
    <source>
        <dbReference type="SAM" id="Phobius"/>
    </source>
</evidence>
<feature type="compositionally biased region" description="Low complexity" evidence="2">
    <location>
        <begin position="259"/>
        <end position="268"/>
    </location>
</feature>
<feature type="compositionally biased region" description="Low complexity" evidence="2">
    <location>
        <begin position="62"/>
        <end position="74"/>
    </location>
</feature>
<dbReference type="InterPro" id="IPR001611">
    <property type="entry name" value="Leu-rich_rpt"/>
</dbReference>
<keyword evidence="5" id="KW-1185">Reference proteome</keyword>
<evidence type="ECO:0000313" key="4">
    <source>
        <dbReference type="EMBL" id="CAB9512862.1"/>
    </source>
</evidence>
<gene>
    <name evidence="4" type="ORF">SEMRO_558_G166360.1</name>
</gene>
<keyword evidence="3" id="KW-0472">Membrane</keyword>